<keyword evidence="3" id="KW-1185">Reference proteome</keyword>
<dbReference type="EMBL" id="WRXN01000011">
    <property type="protein sequence ID" value="MVT10961.1"/>
    <property type="molecule type" value="Genomic_DNA"/>
</dbReference>
<keyword evidence="1" id="KW-0812">Transmembrane</keyword>
<evidence type="ECO:0000256" key="1">
    <source>
        <dbReference type="SAM" id="Phobius"/>
    </source>
</evidence>
<name>A0A7K1U9B2_9BACT</name>
<evidence type="ECO:0000313" key="2">
    <source>
        <dbReference type="EMBL" id="MVT10961.1"/>
    </source>
</evidence>
<accession>A0A7K1U9B2</accession>
<keyword evidence="1" id="KW-0472">Membrane</keyword>
<gene>
    <name evidence="2" type="ORF">GO493_22025</name>
</gene>
<dbReference type="AlphaFoldDB" id="A0A7K1U9B2"/>
<protein>
    <submittedName>
        <fullName evidence="2">Uncharacterized protein</fullName>
    </submittedName>
</protein>
<sequence length="275" mass="30783">MLYLKCKGCGHHNELKSEFLTFCEQCGKKLPSNYAEWKRKHPEGDFETFQRAVGIVPKRSRSVSVRKLSESYLAWAGRRGVIITLILAVGLVAVAGGYLGKRVVFNMIFPKINKAWLYSSWETAVIGRQALAISTPMHLGVNDKPLPADIAPLVEYAKSYRNRVEEGMQVEVNMYSFRPNIANDLEVAGKDAATEMNNTEEISDLNYKSSPLVQSGMNALLQEGSFVYKGGINLAFCNLLLVNGQHRWQVSIRYRQDDPTAAATAQRIIKSIHVK</sequence>
<dbReference type="Proteomes" id="UP000461730">
    <property type="component" value="Unassembled WGS sequence"/>
</dbReference>
<dbReference type="RefSeq" id="WP_157308400.1">
    <property type="nucleotide sequence ID" value="NZ_WRXN01000011.1"/>
</dbReference>
<comment type="caution">
    <text evidence="2">The sequence shown here is derived from an EMBL/GenBank/DDBJ whole genome shotgun (WGS) entry which is preliminary data.</text>
</comment>
<proteinExistence type="predicted"/>
<reference evidence="2 3" key="1">
    <citation type="submission" date="2019-12" db="EMBL/GenBank/DDBJ databases">
        <title>Chitinophaga sp. strain ysch24 (GDMCC 1.1355), whole genome shotgun sequence.</title>
        <authorList>
            <person name="Zhang X."/>
        </authorList>
    </citation>
    <scope>NUCLEOTIDE SEQUENCE [LARGE SCALE GENOMIC DNA]</scope>
    <source>
        <strain evidence="3">ysch24</strain>
    </source>
</reference>
<organism evidence="2 3">
    <name type="scientific">Chitinophaga tropicalis</name>
    <dbReference type="NCBI Taxonomy" id="2683588"/>
    <lineage>
        <taxon>Bacteria</taxon>
        <taxon>Pseudomonadati</taxon>
        <taxon>Bacteroidota</taxon>
        <taxon>Chitinophagia</taxon>
        <taxon>Chitinophagales</taxon>
        <taxon>Chitinophagaceae</taxon>
        <taxon>Chitinophaga</taxon>
    </lineage>
</organism>
<keyword evidence="1" id="KW-1133">Transmembrane helix</keyword>
<evidence type="ECO:0000313" key="3">
    <source>
        <dbReference type="Proteomes" id="UP000461730"/>
    </source>
</evidence>
<feature type="transmembrane region" description="Helical" evidence="1">
    <location>
        <begin position="80"/>
        <end position="99"/>
    </location>
</feature>